<dbReference type="OrthoDB" id="46529at2759"/>
<dbReference type="Pfam" id="PF03061">
    <property type="entry name" value="4HBT"/>
    <property type="match status" value="1"/>
</dbReference>
<dbReference type="NCBIfam" id="TIGR00369">
    <property type="entry name" value="unchar_dom_1"/>
    <property type="match status" value="1"/>
</dbReference>
<dbReference type="PANTHER" id="PTHR21660:SF47">
    <property type="entry name" value="F19P19.27 PROTEIN"/>
    <property type="match status" value="1"/>
</dbReference>
<comment type="caution">
    <text evidence="4">The sequence shown here is derived from an EMBL/GenBank/DDBJ whole genome shotgun (WGS) entry which is preliminary data.</text>
</comment>
<dbReference type="CDD" id="cd03443">
    <property type="entry name" value="PaaI_thioesterase"/>
    <property type="match status" value="1"/>
</dbReference>
<proteinExistence type="inferred from homology"/>
<organism evidence="4 5">
    <name type="scientific">Dioscorea zingiberensis</name>
    <dbReference type="NCBI Taxonomy" id="325984"/>
    <lineage>
        <taxon>Eukaryota</taxon>
        <taxon>Viridiplantae</taxon>
        <taxon>Streptophyta</taxon>
        <taxon>Embryophyta</taxon>
        <taxon>Tracheophyta</taxon>
        <taxon>Spermatophyta</taxon>
        <taxon>Magnoliopsida</taxon>
        <taxon>Liliopsida</taxon>
        <taxon>Dioscoreales</taxon>
        <taxon>Dioscoreaceae</taxon>
        <taxon>Dioscorea</taxon>
    </lineage>
</organism>
<comment type="similarity">
    <text evidence="1">Belongs to the thioesterase PaaI family.</text>
</comment>
<dbReference type="InterPro" id="IPR039298">
    <property type="entry name" value="ACOT13"/>
</dbReference>
<dbReference type="InterPro" id="IPR029069">
    <property type="entry name" value="HotDog_dom_sf"/>
</dbReference>
<evidence type="ECO:0000256" key="2">
    <source>
        <dbReference type="ARBA" id="ARBA00022801"/>
    </source>
</evidence>
<accession>A0A9D5HHK5</accession>
<evidence type="ECO:0000313" key="4">
    <source>
        <dbReference type="EMBL" id="KAJ0976831.1"/>
    </source>
</evidence>
<dbReference type="Proteomes" id="UP001085076">
    <property type="component" value="Miscellaneous, Linkage group lg03"/>
</dbReference>
<dbReference type="SUPFAM" id="SSF54637">
    <property type="entry name" value="Thioesterase/thiol ester dehydrase-isomerase"/>
    <property type="match status" value="1"/>
</dbReference>
<keyword evidence="2" id="KW-0378">Hydrolase</keyword>
<dbReference type="InterPro" id="IPR006683">
    <property type="entry name" value="Thioestr_dom"/>
</dbReference>
<reference evidence="4" key="1">
    <citation type="submission" date="2021-03" db="EMBL/GenBank/DDBJ databases">
        <authorList>
            <person name="Li Z."/>
            <person name="Yang C."/>
        </authorList>
    </citation>
    <scope>NUCLEOTIDE SEQUENCE</scope>
    <source>
        <strain evidence="4">Dzin_1.0</strain>
        <tissue evidence="4">Leaf</tissue>
    </source>
</reference>
<name>A0A9D5HHK5_9LILI</name>
<dbReference type="PANTHER" id="PTHR21660">
    <property type="entry name" value="THIOESTERASE SUPERFAMILY MEMBER-RELATED"/>
    <property type="match status" value="1"/>
</dbReference>
<evidence type="ECO:0000259" key="3">
    <source>
        <dbReference type="Pfam" id="PF03061"/>
    </source>
</evidence>
<dbReference type="Gene3D" id="3.10.129.10">
    <property type="entry name" value="Hotdog Thioesterase"/>
    <property type="match status" value="1"/>
</dbReference>
<dbReference type="EMBL" id="JAGGNH010000003">
    <property type="protein sequence ID" value="KAJ0976831.1"/>
    <property type="molecule type" value="Genomic_DNA"/>
</dbReference>
<dbReference type="FunFam" id="3.10.129.10:FF:000059">
    <property type="entry name" value="Acyl-coenzyme A thioesterase 13"/>
    <property type="match status" value="1"/>
</dbReference>
<dbReference type="GO" id="GO:0047617">
    <property type="term" value="F:fatty acyl-CoA hydrolase activity"/>
    <property type="evidence" value="ECO:0007669"/>
    <property type="project" value="InterPro"/>
</dbReference>
<sequence>MDLEKVKRSLEAAGEEIVSTATLDSLPPRFYDAFILKGLRIDAIEPGRVLCSMTVPPRLLNTGNFLHGGATASLVDVMGSAAILSAGTATTSGVSLEISISYLDSAFAHEEIEIEGKVLRAGKAVAVATVEIRKKKTGKLIAQARHTKYLAAASKL</sequence>
<protein>
    <recommendedName>
        <fullName evidence="3">Thioesterase domain-containing protein</fullName>
    </recommendedName>
</protein>
<evidence type="ECO:0000256" key="1">
    <source>
        <dbReference type="ARBA" id="ARBA00008324"/>
    </source>
</evidence>
<feature type="domain" description="Thioesterase" evidence="3">
    <location>
        <begin position="64"/>
        <end position="139"/>
    </location>
</feature>
<dbReference type="AlphaFoldDB" id="A0A9D5HHK5"/>
<dbReference type="InterPro" id="IPR003736">
    <property type="entry name" value="PAAI_dom"/>
</dbReference>
<gene>
    <name evidence="4" type="ORF">J5N97_012305</name>
</gene>
<evidence type="ECO:0000313" key="5">
    <source>
        <dbReference type="Proteomes" id="UP001085076"/>
    </source>
</evidence>
<keyword evidence="5" id="KW-1185">Reference proteome</keyword>
<reference evidence="4" key="2">
    <citation type="journal article" date="2022" name="Hortic Res">
        <title>The genome of Dioscorea zingiberensis sheds light on the biosynthesis, origin and evolution of the medicinally important diosgenin saponins.</title>
        <authorList>
            <person name="Li Y."/>
            <person name="Tan C."/>
            <person name="Li Z."/>
            <person name="Guo J."/>
            <person name="Li S."/>
            <person name="Chen X."/>
            <person name="Wang C."/>
            <person name="Dai X."/>
            <person name="Yang H."/>
            <person name="Song W."/>
            <person name="Hou L."/>
            <person name="Xu J."/>
            <person name="Tong Z."/>
            <person name="Xu A."/>
            <person name="Yuan X."/>
            <person name="Wang W."/>
            <person name="Yang Q."/>
            <person name="Chen L."/>
            <person name="Sun Z."/>
            <person name="Wang K."/>
            <person name="Pan B."/>
            <person name="Chen J."/>
            <person name="Bao Y."/>
            <person name="Liu F."/>
            <person name="Qi X."/>
            <person name="Gang D.R."/>
            <person name="Wen J."/>
            <person name="Li J."/>
        </authorList>
    </citation>
    <scope>NUCLEOTIDE SEQUENCE</scope>
    <source>
        <strain evidence="4">Dzin_1.0</strain>
    </source>
</reference>